<dbReference type="InterPro" id="IPR050330">
    <property type="entry name" value="Bact_OuterMem_StrucFunc"/>
</dbReference>
<organism evidence="3 4">
    <name type="scientific">Leptospira wolffii</name>
    <dbReference type="NCBI Taxonomy" id="409998"/>
    <lineage>
        <taxon>Bacteria</taxon>
        <taxon>Pseudomonadati</taxon>
        <taxon>Spirochaetota</taxon>
        <taxon>Spirochaetia</taxon>
        <taxon>Leptospirales</taxon>
        <taxon>Leptospiraceae</taxon>
        <taxon>Leptospira</taxon>
    </lineage>
</organism>
<dbReference type="AlphaFoldDB" id="A0A2M9ZFU0"/>
<dbReference type="PANTHER" id="PTHR30329">
    <property type="entry name" value="STATOR ELEMENT OF FLAGELLAR MOTOR COMPLEX"/>
    <property type="match status" value="1"/>
</dbReference>
<dbReference type="RefSeq" id="WP_100757784.1">
    <property type="nucleotide sequence ID" value="NZ_NPDT01000001.1"/>
</dbReference>
<evidence type="ECO:0000313" key="4">
    <source>
        <dbReference type="Proteomes" id="UP000231912"/>
    </source>
</evidence>
<dbReference type="Gene3D" id="2.60.40.4070">
    <property type="match status" value="2"/>
</dbReference>
<dbReference type="GO" id="GO:0016020">
    <property type="term" value="C:membrane"/>
    <property type="evidence" value="ECO:0007669"/>
    <property type="project" value="UniProtKB-UniRule"/>
</dbReference>
<accession>A0A2M9ZFU0</accession>
<evidence type="ECO:0000256" key="1">
    <source>
        <dbReference type="PROSITE-ProRule" id="PRU00473"/>
    </source>
</evidence>
<dbReference type="EMBL" id="NPDT01000001">
    <property type="protein sequence ID" value="PJZ67282.1"/>
    <property type="molecule type" value="Genomic_DNA"/>
</dbReference>
<dbReference type="PANTHER" id="PTHR30329:SF21">
    <property type="entry name" value="LIPOPROTEIN YIAD-RELATED"/>
    <property type="match status" value="1"/>
</dbReference>
<keyword evidence="1" id="KW-0472">Membrane</keyword>
<dbReference type="InterPro" id="IPR036737">
    <property type="entry name" value="OmpA-like_sf"/>
</dbReference>
<dbReference type="PROSITE" id="PS51123">
    <property type="entry name" value="OMPA_2"/>
    <property type="match status" value="1"/>
</dbReference>
<dbReference type="InterPro" id="IPR006665">
    <property type="entry name" value="OmpA-like"/>
</dbReference>
<proteinExistence type="predicted"/>
<dbReference type="SUPFAM" id="SSF103088">
    <property type="entry name" value="OmpA-like"/>
    <property type="match status" value="1"/>
</dbReference>
<gene>
    <name evidence="3" type="ORF">CH371_04340</name>
</gene>
<dbReference type="Gene3D" id="3.30.1330.60">
    <property type="entry name" value="OmpA-like domain"/>
    <property type="match status" value="1"/>
</dbReference>
<sequence length="590" mass="67286">MIGKIRYALPVLGIFLSGSLFGNSLITTDSSTFSPNWDGNSDYLKFNIQTSSLPKLQDWELTIRSASGETVRKFEAGKLRKKGFTLFSDENEFAPEEIYLPSTLEWDGENENGDLVGDGYYTYQLLLLTVNKEKILSEEATFYLDSRPPKVEANCKTKLLLTEDRNLAKVIIQQKVSGESADLFTGEFLDSEGRSLKAYTWRTRDLPFQLVWDGTDSNGKPVVPGLYKYKLTGRDPANNETTDTIENISVRNESVGADLNTDGEFFPVDPSNPLNRIKFLSFTSSKLKSDSYEWEIFKGEVKDDNLVYSQKGLGEPTAEWTWEPKNREGKPLGTGTYFYRLTIHSRYDKFTSLAKKFSLTGDRPKFSYDVSPNGFTPDGDWQKDVLEIRLKSKGLGTASWKINLLESYGDGEATEERIIRTWSGPGNVPERLLWYGLDDQGRRIGSLAPIRAVLYYKDVFNGEAELELGDIKTGTLIVREKEGFRFSVPNRLYEDRWWTLPSLIKSVLSKFPGYKIELQYHTSHLGDDEFNLRSSEEKSRKIFQSLFGKDYEFGRYKFRGYGETQPLIPGNGPYEADRNQRIDFFFTSGK</sequence>
<name>A0A2M9ZFU0_9LEPT</name>
<evidence type="ECO:0000259" key="2">
    <source>
        <dbReference type="PROSITE" id="PS51123"/>
    </source>
</evidence>
<protein>
    <submittedName>
        <fullName evidence="3">Cell envelope biogenesis protein OmpA</fullName>
    </submittedName>
</protein>
<evidence type="ECO:0000313" key="3">
    <source>
        <dbReference type="EMBL" id="PJZ67282.1"/>
    </source>
</evidence>
<reference evidence="3 4" key="1">
    <citation type="submission" date="2017-07" db="EMBL/GenBank/DDBJ databases">
        <title>Leptospira spp. isolated from tropical soils.</title>
        <authorList>
            <person name="Thibeaux R."/>
            <person name="Iraola G."/>
            <person name="Ferres I."/>
            <person name="Bierque E."/>
            <person name="Girault D."/>
            <person name="Soupe-Gilbert M.-E."/>
            <person name="Picardeau M."/>
            <person name="Goarant C."/>
        </authorList>
    </citation>
    <scope>NUCLEOTIDE SEQUENCE [LARGE SCALE GENOMIC DNA]</scope>
    <source>
        <strain evidence="3 4">FH2-C-A2</strain>
    </source>
</reference>
<dbReference type="Proteomes" id="UP000231912">
    <property type="component" value="Unassembled WGS sequence"/>
</dbReference>
<comment type="caution">
    <text evidence="3">The sequence shown here is derived from an EMBL/GenBank/DDBJ whole genome shotgun (WGS) entry which is preliminary data.</text>
</comment>
<feature type="domain" description="OmpA-like" evidence="2">
    <location>
        <begin position="473"/>
        <end position="590"/>
    </location>
</feature>